<dbReference type="InterPro" id="IPR054188">
    <property type="entry name" value="DUF6893"/>
</dbReference>
<dbReference type="Pfam" id="PF21833">
    <property type="entry name" value="DUF6893"/>
    <property type="match status" value="1"/>
</dbReference>
<dbReference type="Proteomes" id="UP000199706">
    <property type="component" value="Unassembled WGS sequence"/>
</dbReference>
<gene>
    <name evidence="1" type="ORF">SAMN05216466_108194</name>
</gene>
<evidence type="ECO:0000313" key="2">
    <source>
        <dbReference type="Proteomes" id="UP000199706"/>
    </source>
</evidence>
<reference evidence="1 2" key="1">
    <citation type="submission" date="2016-10" db="EMBL/GenBank/DDBJ databases">
        <authorList>
            <person name="de Groot N.N."/>
        </authorList>
    </citation>
    <scope>NUCLEOTIDE SEQUENCE [LARGE SCALE GENOMIC DNA]</scope>
    <source>
        <strain evidence="1 2">LMG 2247</strain>
    </source>
</reference>
<organism evidence="1 2">
    <name type="scientific">Paraburkholderia phenazinium</name>
    <dbReference type="NCBI Taxonomy" id="60549"/>
    <lineage>
        <taxon>Bacteria</taxon>
        <taxon>Pseudomonadati</taxon>
        <taxon>Pseudomonadota</taxon>
        <taxon>Betaproteobacteria</taxon>
        <taxon>Burkholderiales</taxon>
        <taxon>Burkholderiaceae</taxon>
        <taxon>Paraburkholderia</taxon>
    </lineage>
</organism>
<proteinExistence type="predicted"/>
<dbReference type="AlphaFoldDB" id="A0A1G8B3N7"/>
<protein>
    <submittedName>
        <fullName evidence="1">Uncharacterized protein</fullName>
    </submittedName>
</protein>
<accession>A0A1G8B3N7</accession>
<sequence length="33" mass="3838">MKGFLKYLVLPALVVGLLANVKDIKRYLRMRSM</sequence>
<dbReference type="EMBL" id="FNCJ01000008">
    <property type="protein sequence ID" value="SDH27250.1"/>
    <property type="molecule type" value="Genomic_DNA"/>
</dbReference>
<name>A0A1G8B3N7_9BURK</name>
<dbReference type="RefSeq" id="WP_425194933.1">
    <property type="nucleotide sequence ID" value="NZ_CADERL010000011.1"/>
</dbReference>
<evidence type="ECO:0000313" key="1">
    <source>
        <dbReference type="EMBL" id="SDH27250.1"/>
    </source>
</evidence>